<dbReference type="AlphaFoldDB" id="A0A0C3CSV6"/>
<feature type="region of interest" description="Disordered" evidence="1">
    <location>
        <begin position="103"/>
        <end position="156"/>
    </location>
</feature>
<keyword evidence="2" id="KW-0812">Transmembrane</keyword>
<dbReference type="Proteomes" id="UP000053424">
    <property type="component" value="Unassembled WGS sequence"/>
</dbReference>
<keyword evidence="2" id="KW-1133">Transmembrane helix</keyword>
<protein>
    <submittedName>
        <fullName evidence="3">Uncharacterized protein</fullName>
    </submittedName>
</protein>
<proteinExistence type="predicted"/>
<accession>A0A0C3CSV6</accession>
<sequence>MSSAPNRFASAPPPGVGRTFLIGGTVVALGLGGFYMNMLRRKRIEEERGTNPHVEQIIAHFNKKPIPGEPLPLLRHLDTDIPPAFPGKEHPNRHTLKNYKQSEGYAESGEAVRFMEPTPQRARSDGIEKPYTKAPDYVDNYGKTQRPTKHNPVVPS</sequence>
<evidence type="ECO:0000313" key="4">
    <source>
        <dbReference type="Proteomes" id="UP000053424"/>
    </source>
</evidence>
<keyword evidence="2" id="KW-0472">Membrane</keyword>
<reference evidence="3 4" key="1">
    <citation type="submission" date="2014-04" db="EMBL/GenBank/DDBJ databases">
        <authorList>
            <consortium name="DOE Joint Genome Institute"/>
            <person name="Kuo A."/>
            <person name="Gay G."/>
            <person name="Dore J."/>
            <person name="Kohler A."/>
            <person name="Nagy L.G."/>
            <person name="Floudas D."/>
            <person name="Copeland A."/>
            <person name="Barry K.W."/>
            <person name="Cichocki N."/>
            <person name="Veneault-Fourrey C."/>
            <person name="LaButti K."/>
            <person name="Lindquist E.A."/>
            <person name="Lipzen A."/>
            <person name="Lundell T."/>
            <person name="Morin E."/>
            <person name="Murat C."/>
            <person name="Sun H."/>
            <person name="Tunlid A."/>
            <person name="Henrissat B."/>
            <person name="Grigoriev I.V."/>
            <person name="Hibbett D.S."/>
            <person name="Martin F."/>
            <person name="Nordberg H.P."/>
            <person name="Cantor M.N."/>
            <person name="Hua S.X."/>
        </authorList>
    </citation>
    <scope>NUCLEOTIDE SEQUENCE [LARGE SCALE GENOMIC DNA]</scope>
    <source>
        <strain evidence="4">h7</strain>
    </source>
</reference>
<evidence type="ECO:0000313" key="3">
    <source>
        <dbReference type="EMBL" id="KIM46996.1"/>
    </source>
</evidence>
<feature type="compositionally biased region" description="Basic and acidic residues" evidence="1">
    <location>
        <begin position="122"/>
        <end position="131"/>
    </location>
</feature>
<gene>
    <name evidence="3" type="ORF">M413DRAFT_267402</name>
</gene>
<dbReference type="OrthoDB" id="2850836at2759"/>
<dbReference type="HOGENOM" id="CLU_1749150_0_0_1"/>
<organism evidence="3 4">
    <name type="scientific">Hebeloma cylindrosporum</name>
    <dbReference type="NCBI Taxonomy" id="76867"/>
    <lineage>
        <taxon>Eukaryota</taxon>
        <taxon>Fungi</taxon>
        <taxon>Dikarya</taxon>
        <taxon>Basidiomycota</taxon>
        <taxon>Agaricomycotina</taxon>
        <taxon>Agaricomycetes</taxon>
        <taxon>Agaricomycetidae</taxon>
        <taxon>Agaricales</taxon>
        <taxon>Agaricineae</taxon>
        <taxon>Hymenogastraceae</taxon>
        <taxon>Hebeloma</taxon>
    </lineage>
</organism>
<reference evidence="4" key="2">
    <citation type="submission" date="2015-01" db="EMBL/GenBank/DDBJ databases">
        <title>Evolutionary Origins and Diversification of the Mycorrhizal Mutualists.</title>
        <authorList>
            <consortium name="DOE Joint Genome Institute"/>
            <consortium name="Mycorrhizal Genomics Consortium"/>
            <person name="Kohler A."/>
            <person name="Kuo A."/>
            <person name="Nagy L.G."/>
            <person name="Floudas D."/>
            <person name="Copeland A."/>
            <person name="Barry K.W."/>
            <person name="Cichocki N."/>
            <person name="Veneault-Fourrey C."/>
            <person name="LaButti K."/>
            <person name="Lindquist E.A."/>
            <person name="Lipzen A."/>
            <person name="Lundell T."/>
            <person name="Morin E."/>
            <person name="Murat C."/>
            <person name="Riley R."/>
            <person name="Ohm R."/>
            <person name="Sun H."/>
            <person name="Tunlid A."/>
            <person name="Henrissat B."/>
            <person name="Grigoriev I.V."/>
            <person name="Hibbett D.S."/>
            <person name="Martin F."/>
        </authorList>
    </citation>
    <scope>NUCLEOTIDE SEQUENCE [LARGE SCALE GENOMIC DNA]</scope>
    <source>
        <strain evidence="4">h7</strain>
    </source>
</reference>
<keyword evidence="4" id="KW-1185">Reference proteome</keyword>
<feature type="transmembrane region" description="Helical" evidence="2">
    <location>
        <begin position="20"/>
        <end position="38"/>
    </location>
</feature>
<evidence type="ECO:0000256" key="1">
    <source>
        <dbReference type="SAM" id="MobiDB-lite"/>
    </source>
</evidence>
<evidence type="ECO:0000256" key="2">
    <source>
        <dbReference type="SAM" id="Phobius"/>
    </source>
</evidence>
<dbReference type="EMBL" id="KN831770">
    <property type="protein sequence ID" value="KIM46996.1"/>
    <property type="molecule type" value="Genomic_DNA"/>
</dbReference>
<name>A0A0C3CSV6_HEBCY</name>